<organism evidence="1 2">
    <name type="scientific">Streptomyces lunalinharesii</name>
    <dbReference type="NCBI Taxonomy" id="333384"/>
    <lineage>
        <taxon>Bacteria</taxon>
        <taxon>Bacillati</taxon>
        <taxon>Actinomycetota</taxon>
        <taxon>Actinomycetes</taxon>
        <taxon>Kitasatosporales</taxon>
        <taxon>Streptomycetaceae</taxon>
        <taxon>Streptomyces</taxon>
    </lineage>
</organism>
<accession>A0ABN3SZC3</accession>
<keyword evidence="2" id="KW-1185">Reference proteome</keyword>
<reference evidence="1 2" key="1">
    <citation type="journal article" date="2019" name="Int. J. Syst. Evol. Microbiol.">
        <title>The Global Catalogue of Microorganisms (GCM) 10K type strain sequencing project: providing services to taxonomists for standard genome sequencing and annotation.</title>
        <authorList>
            <consortium name="The Broad Institute Genomics Platform"/>
            <consortium name="The Broad Institute Genome Sequencing Center for Infectious Disease"/>
            <person name="Wu L."/>
            <person name="Ma J."/>
        </authorList>
    </citation>
    <scope>NUCLEOTIDE SEQUENCE [LARGE SCALE GENOMIC DNA]</scope>
    <source>
        <strain evidence="1 2">JCM 16374</strain>
    </source>
</reference>
<dbReference type="EMBL" id="BAAARK010000040">
    <property type="protein sequence ID" value="GAA2687158.1"/>
    <property type="molecule type" value="Genomic_DNA"/>
</dbReference>
<dbReference type="RefSeq" id="WP_344583536.1">
    <property type="nucleotide sequence ID" value="NZ_BAAARK010000040.1"/>
</dbReference>
<sequence>MSPIGTRRAIIGPYPPGEVVFDIIAQAVGRIADPDAYPPGCLSCKCVLVVPLIGSAPAWQAEPEALRTAAPEEITATLADGVEQ</sequence>
<gene>
    <name evidence="1" type="ORF">GCM10009864_71130</name>
</gene>
<proteinExistence type="predicted"/>
<name>A0ABN3SZC3_9ACTN</name>
<evidence type="ECO:0000313" key="1">
    <source>
        <dbReference type="EMBL" id="GAA2687158.1"/>
    </source>
</evidence>
<protein>
    <submittedName>
        <fullName evidence="1">Uncharacterized protein</fullName>
    </submittedName>
</protein>
<evidence type="ECO:0000313" key="2">
    <source>
        <dbReference type="Proteomes" id="UP001500994"/>
    </source>
</evidence>
<dbReference type="Proteomes" id="UP001500994">
    <property type="component" value="Unassembled WGS sequence"/>
</dbReference>
<comment type="caution">
    <text evidence="1">The sequence shown here is derived from an EMBL/GenBank/DDBJ whole genome shotgun (WGS) entry which is preliminary data.</text>
</comment>